<gene>
    <name evidence="6" type="ORF">OSTLU_723</name>
</gene>
<comment type="subcellular location">
    <subcellularLocation>
        <location evidence="1">Nucleus</location>
    </subcellularLocation>
</comment>
<dbReference type="OrthoDB" id="27483at2759"/>
<feature type="region of interest" description="Disordered" evidence="3">
    <location>
        <begin position="627"/>
        <end position="654"/>
    </location>
</feature>
<evidence type="ECO:0000259" key="5">
    <source>
        <dbReference type="Pfam" id="PF22972"/>
    </source>
</evidence>
<evidence type="ECO:0000256" key="3">
    <source>
        <dbReference type="SAM" id="MobiDB-lite"/>
    </source>
</evidence>
<dbReference type="GO" id="GO:0072542">
    <property type="term" value="F:protein phosphatase activator activity"/>
    <property type="evidence" value="ECO:0007669"/>
    <property type="project" value="TreeGrafter"/>
</dbReference>
<reference evidence="6 7" key="1">
    <citation type="journal article" date="2007" name="Proc. Natl. Acad. Sci. U.S.A.">
        <title>The tiny eukaryote Ostreococcus provides genomic insights into the paradox of plankton speciation.</title>
        <authorList>
            <person name="Palenik B."/>
            <person name="Grimwood J."/>
            <person name="Aerts A."/>
            <person name="Rouze P."/>
            <person name="Salamov A."/>
            <person name="Putnam N."/>
            <person name="Dupont C."/>
            <person name="Jorgensen R."/>
            <person name="Derelle E."/>
            <person name="Rombauts S."/>
            <person name="Zhou K."/>
            <person name="Otillar R."/>
            <person name="Merchant S.S."/>
            <person name="Podell S."/>
            <person name="Gaasterland T."/>
            <person name="Napoli C."/>
            <person name="Gendler K."/>
            <person name="Manuell A."/>
            <person name="Tai V."/>
            <person name="Vallon O."/>
            <person name="Piganeau G."/>
            <person name="Jancek S."/>
            <person name="Heijde M."/>
            <person name="Jabbari K."/>
            <person name="Bowler C."/>
            <person name="Lohr M."/>
            <person name="Robbens S."/>
            <person name="Werner G."/>
            <person name="Dubchak I."/>
            <person name="Pazour G.J."/>
            <person name="Ren Q."/>
            <person name="Paulsen I."/>
            <person name="Delwiche C."/>
            <person name="Schmutz J."/>
            <person name="Rokhsar D."/>
            <person name="Van de Peer Y."/>
            <person name="Moreau H."/>
            <person name="Grigoriev I.V."/>
        </authorList>
    </citation>
    <scope>NUCLEOTIDE SEQUENCE [LARGE SCALE GENOMIC DNA]</scope>
    <source>
        <strain evidence="6 7">CCE9901</strain>
    </source>
</reference>
<dbReference type="Pfam" id="PF22972">
    <property type="entry name" value="EVH1_PP4R3"/>
    <property type="match status" value="1"/>
</dbReference>
<dbReference type="SUPFAM" id="SSF48371">
    <property type="entry name" value="ARM repeat"/>
    <property type="match status" value="1"/>
</dbReference>
<evidence type="ECO:0000313" key="6">
    <source>
        <dbReference type="EMBL" id="ABO99795.1"/>
    </source>
</evidence>
<feature type="domain" description="PP4R3 EVH1-like" evidence="5">
    <location>
        <begin position="3"/>
        <end position="103"/>
    </location>
</feature>
<evidence type="ECO:0000256" key="1">
    <source>
        <dbReference type="ARBA" id="ARBA00004123"/>
    </source>
</evidence>
<dbReference type="GO" id="GO:0005654">
    <property type="term" value="C:nucleoplasm"/>
    <property type="evidence" value="ECO:0007669"/>
    <property type="project" value="TreeGrafter"/>
</dbReference>
<evidence type="ECO:0000256" key="2">
    <source>
        <dbReference type="ARBA" id="ARBA00023242"/>
    </source>
</evidence>
<evidence type="ECO:0000313" key="7">
    <source>
        <dbReference type="Proteomes" id="UP000001568"/>
    </source>
</evidence>
<dbReference type="Proteomes" id="UP000001568">
    <property type="component" value="Chromosome 14"/>
</dbReference>
<dbReference type="GO" id="GO:0030289">
    <property type="term" value="C:protein phosphatase 4 complex"/>
    <property type="evidence" value="ECO:0007669"/>
    <property type="project" value="TreeGrafter"/>
</dbReference>
<feature type="compositionally biased region" description="Basic and acidic residues" evidence="3">
    <location>
        <begin position="631"/>
        <end position="641"/>
    </location>
</feature>
<keyword evidence="7" id="KW-1185">Reference proteome</keyword>
<sequence length="654" mass="76088">MARVKLYRLNDRGHWDDKGTGFASCEYMEQSGSVGLVVMSEHSQEPLLVHAISPEVGFYSRQEDETIISWVDAELETDIALSFQEGMGCNFIWEQIKSVQRAYMQQTGGGVRYIGLQRDVQIELPEPETKNLEQLYNLISGSSLFARERIPMQILKSKEYLPRLFELFRQCEDVDDIENLHLFYAIFRAMVMLNDPSLYETLLSEEFVFDFVGALEYDPDQIERVHHRQFLKKNVAFKEVVPITNTMIREKIHQTCRLGYLKDVILPRALDDSAFSTLTSMMMCNNVEVVQELHRDPEFFGELFKRLKASKPGDEDWNDLVGFLQELCTLARHLQNASRLQVFSTLQNHGLFDVLTDILIHGGEYSQLKAADVIMSSLQNDPAVLRDFMVQQASSAERNMLSELVRLFLVGSDGIQATYLEILLFLMDPETMEGTSSDKDKLLDIFYDKHMDAVVARITLGKEDVTPDEKSVPPWALTKIVDLLIFLVQNHQYRIKYYMLRNHVLQHVLHLTERKEKYVVVSAIRFLRACVSLKDEFYNRYFIKMNAFDPVMKVFKINGDKYNLLNSSVLELIDFIRRENIRNLIHHLVEKYEEWFEEVYYVDTFRLLKLRYQQGLSATTIELPPGALSEQRARRDSSMSKDEEDYFESDDDPD</sequence>
<dbReference type="Pfam" id="PF04802">
    <property type="entry name" value="PP4R3"/>
    <property type="match status" value="1"/>
</dbReference>
<dbReference type="RefSeq" id="XP_001421502.1">
    <property type="nucleotide sequence ID" value="XM_001421465.1"/>
</dbReference>
<feature type="non-terminal residue" evidence="6">
    <location>
        <position position="654"/>
    </location>
</feature>
<dbReference type="AlphaFoldDB" id="A4S7R9"/>
<feature type="domain" description="Serine/threonine-protein phosphatase 4 regulatory subunit 3-like central" evidence="4">
    <location>
        <begin position="142"/>
        <end position="614"/>
    </location>
</feature>
<keyword evidence="2" id="KW-0539">Nucleus</keyword>
<dbReference type="HOGENOM" id="CLU_004909_3_0_1"/>
<name>A4S7R9_OSTLU</name>
<dbReference type="GeneID" id="5005478"/>
<proteinExistence type="predicted"/>
<dbReference type="InterPro" id="IPR006887">
    <property type="entry name" value="P4R3-like_central_dom"/>
</dbReference>
<dbReference type="InterPro" id="IPR055236">
    <property type="entry name" value="EVH1_PP4R3"/>
</dbReference>
<dbReference type="PANTHER" id="PTHR23318:SF0">
    <property type="entry name" value="SERINE_THREONINE-PROTEIN PHOSPHATASE 4 REGULATORY SUBUNIT 3"/>
    <property type="match status" value="1"/>
</dbReference>
<dbReference type="Gramene" id="ABO99795">
    <property type="protein sequence ID" value="ABO99795"/>
    <property type="gene ID" value="OSTLU_723"/>
</dbReference>
<feature type="compositionally biased region" description="Acidic residues" evidence="3">
    <location>
        <begin position="642"/>
        <end position="654"/>
    </location>
</feature>
<dbReference type="PANTHER" id="PTHR23318">
    <property type="entry name" value="ATP SYNTHASE GAMMA-RELATED"/>
    <property type="match status" value="1"/>
</dbReference>
<dbReference type="STRING" id="436017.A4S7R9"/>
<dbReference type="InterPro" id="IPR051137">
    <property type="entry name" value="PP4R3-like"/>
</dbReference>
<organism evidence="6 7">
    <name type="scientific">Ostreococcus lucimarinus (strain CCE9901)</name>
    <dbReference type="NCBI Taxonomy" id="436017"/>
    <lineage>
        <taxon>Eukaryota</taxon>
        <taxon>Viridiplantae</taxon>
        <taxon>Chlorophyta</taxon>
        <taxon>Mamiellophyceae</taxon>
        <taxon>Mamiellales</taxon>
        <taxon>Bathycoccaceae</taxon>
        <taxon>Ostreococcus</taxon>
    </lineage>
</organism>
<dbReference type="OMA" id="YHRYMIS"/>
<dbReference type="Gene3D" id="2.30.29.30">
    <property type="entry name" value="Pleckstrin-homology domain (PH domain)/Phosphotyrosine-binding domain (PTB)"/>
    <property type="match status" value="1"/>
</dbReference>
<dbReference type="KEGG" id="olu:OSTLU_723"/>
<dbReference type="EMBL" id="CP000594">
    <property type="protein sequence ID" value="ABO99795.1"/>
    <property type="molecule type" value="Genomic_DNA"/>
</dbReference>
<dbReference type="InterPro" id="IPR011993">
    <property type="entry name" value="PH-like_dom_sf"/>
</dbReference>
<dbReference type="SUPFAM" id="SSF50729">
    <property type="entry name" value="PH domain-like"/>
    <property type="match status" value="1"/>
</dbReference>
<dbReference type="InterPro" id="IPR016024">
    <property type="entry name" value="ARM-type_fold"/>
</dbReference>
<dbReference type="eggNOG" id="KOG2175">
    <property type="taxonomic scope" value="Eukaryota"/>
</dbReference>
<protein>
    <submittedName>
        <fullName evidence="6">Uncharacterized protein</fullName>
    </submittedName>
</protein>
<evidence type="ECO:0000259" key="4">
    <source>
        <dbReference type="Pfam" id="PF04802"/>
    </source>
</evidence>
<accession>A4S7R9</accession>